<dbReference type="InterPro" id="IPR058982">
    <property type="entry name" value="Beta-barrel_AprE"/>
</dbReference>
<gene>
    <name evidence="10" type="ORF">TW77_06200</name>
</gene>
<organism evidence="10 11">
    <name type="scientific">Pseudoalteromonas rubra</name>
    <dbReference type="NCBI Taxonomy" id="43658"/>
    <lineage>
        <taxon>Bacteria</taxon>
        <taxon>Pseudomonadati</taxon>
        <taxon>Pseudomonadota</taxon>
        <taxon>Gammaproteobacteria</taxon>
        <taxon>Alteromonadales</taxon>
        <taxon>Pseudoalteromonadaceae</taxon>
        <taxon>Pseudoalteromonas</taxon>
    </lineage>
</organism>
<keyword evidence="6 8" id="KW-0472">Membrane</keyword>
<comment type="subcellular location">
    <subcellularLocation>
        <location evidence="1">Membrane</location>
        <topology evidence="1">Single-pass membrane protein</topology>
    </subcellularLocation>
</comment>
<dbReference type="SUPFAM" id="SSF51230">
    <property type="entry name" value="Single hybrid motif"/>
    <property type="match status" value="1"/>
</dbReference>
<dbReference type="InterPro" id="IPR006144">
    <property type="entry name" value="Secretion_HlyD_CS"/>
</dbReference>
<reference evidence="10 11" key="1">
    <citation type="journal article" date="2015" name="BMC Genomics">
        <title>Genome mining reveals unlocked bioactive potential of marine Gram-negative bacteria.</title>
        <authorList>
            <person name="Machado H."/>
            <person name="Sonnenschein E.C."/>
            <person name="Melchiorsen J."/>
            <person name="Gram L."/>
        </authorList>
    </citation>
    <scope>NUCLEOTIDE SEQUENCE [LARGE SCALE GENOMIC DNA]</scope>
    <source>
        <strain evidence="10 11">S2471</strain>
    </source>
</reference>
<dbReference type="Proteomes" id="UP000033452">
    <property type="component" value="Unassembled WGS sequence"/>
</dbReference>
<dbReference type="Gene3D" id="2.40.50.100">
    <property type="match status" value="1"/>
</dbReference>
<accession>A0A0F4QTX1</accession>
<dbReference type="PANTHER" id="PTHR30386">
    <property type="entry name" value="MEMBRANE FUSION SUBUNIT OF EMRAB-TOLC MULTIDRUG EFFLUX PUMP"/>
    <property type="match status" value="1"/>
</dbReference>
<dbReference type="EMBL" id="JXYA01000011">
    <property type="protein sequence ID" value="KJZ11113.1"/>
    <property type="molecule type" value="Genomic_DNA"/>
</dbReference>
<dbReference type="AlphaFoldDB" id="A0A0F4QTX1"/>
<dbReference type="RefSeq" id="WP_046004105.1">
    <property type="nucleotide sequence ID" value="NZ_JXYA01000011.1"/>
</dbReference>
<protein>
    <submittedName>
        <fullName evidence="10">Toxin</fullName>
    </submittedName>
</protein>
<proteinExistence type="inferred from homology"/>
<sequence length="414" mass="46219">MENLFRKEVLESKRHRLEGAVSLVQPPVFRTLALLILIVVVISIIFLASGSYARKERVSGVIEPNTGVLKLVAPQTGIIAEVLVSEGDYVEADQPLLRVASAKHSTQSLELNQALLNQYGFQLRNLQQQISQQKRQHILELTELRQQKATAKARLKELDNQASTFEKRLKLNQQMVGQISTLKGTGYISELELQRQKDTLLSLQQQASSIQSERLTLASQIQQYDTELEKLPLQHDDRLSQLESQQADLQIQLSSVEQQRLGELRAPKAGVVTGLLGKVGKSVNAGQNLLSILPQGSQMQAIIYVPTSSFGFINLGQETKLRYHAFPYEKFGIYNGTIEQVSNSVILPDETSTPGVIQEPAYRVVVALQEQQISAYGKATPLRAGMRLDADIIVEERSLLRWLFDPVFSIKGQL</sequence>
<evidence type="ECO:0000256" key="4">
    <source>
        <dbReference type="ARBA" id="ARBA00022692"/>
    </source>
</evidence>
<keyword evidence="11" id="KW-1185">Reference proteome</keyword>
<evidence type="ECO:0000256" key="2">
    <source>
        <dbReference type="ARBA" id="ARBA00009477"/>
    </source>
</evidence>
<comment type="similarity">
    <text evidence="2">Belongs to the membrane fusion protein (MFP) (TC 8.A.1) family.</text>
</comment>
<evidence type="ECO:0000313" key="11">
    <source>
        <dbReference type="Proteomes" id="UP000033452"/>
    </source>
</evidence>
<evidence type="ECO:0000256" key="5">
    <source>
        <dbReference type="ARBA" id="ARBA00022989"/>
    </source>
</evidence>
<dbReference type="Pfam" id="PF26002">
    <property type="entry name" value="Beta-barrel_AprE"/>
    <property type="match status" value="1"/>
</dbReference>
<dbReference type="PATRIC" id="fig|43658.5.peg.1305"/>
<feature type="transmembrane region" description="Helical" evidence="8">
    <location>
        <begin position="28"/>
        <end position="48"/>
    </location>
</feature>
<dbReference type="PRINTS" id="PR01490">
    <property type="entry name" value="RTXTOXIND"/>
</dbReference>
<keyword evidence="5 8" id="KW-1133">Transmembrane helix</keyword>
<dbReference type="GO" id="GO:0009306">
    <property type="term" value="P:protein secretion"/>
    <property type="evidence" value="ECO:0007669"/>
    <property type="project" value="InterPro"/>
</dbReference>
<evidence type="ECO:0000256" key="7">
    <source>
        <dbReference type="SAM" id="Coils"/>
    </source>
</evidence>
<dbReference type="OrthoDB" id="9775513at2"/>
<dbReference type="PANTHER" id="PTHR30386:SF28">
    <property type="entry name" value="EXPORTED PROTEIN"/>
    <property type="match status" value="1"/>
</dbReference>
<evidence type="ECO:0000256" key="1">
    <source>
        <dbReference type="ARBA" id="ARBA00004167"/>
    </source>
</evidence>
<keyword evidence="4 8" id="KW-0812">Transmembrane</keyword>
<dbReference type="GO" id="GO:0016020">
    <property type="term" value="C:membrane"/>
    <property type="evidence" value="ECO:0007669"/>
    <property type="project" value="UniProtKB-SubCell"/>
</dbReference>
<feature type="domain" description="AprE-like beta-barrel" evidence="9">
    <location>
        <begin position="303"/>
        <end position="394"/>
    </location>
</feature>
<comment type="caution">
    <text evidence="10">The sequence shown here is derived from an EMBL/GenBank/DDBJ whole genome shotgun (WGS) entry which is preliminary data.</text>
</comment>
<keyword evidence="7" id="KW-0175">Coiled coil</keyword>
<feature type="coiled-coil region" evidence="7">
    <location>
        <begin position="116"/>
        <end position="213"/>
    </location>
</feature>
<evidence type="ECO:0000259" key="9">
    <source>
        <dbReference type="Pfam" id="PF26002"/>
    </source>
</evidence>
<keyword evidence="3" id="KW-0813">Transport</keyword>
<dbReference type="InterPro" id="IPR050739">
    <property type="entry name" value="MFP"/>
</dbReference>
<dbReference type="PROSITE" id="PS00543">
    <property type="entry name" value="HLYD_FAMILY"/>
    <property type="match status" value="1"/>
</dbReference>
<evidence type="ECO:0000256" key="8">
    <source>
        <dbReference type="SAM" id="Phobius"/>
    </source>
</evidence>
<evidence type="ECO:0000313" key="10">
    <source>
        <dbReference type="EMBL" id="KJZ11113.1"/>
    </source>
</evidence>
<evidence type="ECO:0000256" key="6">
    <source>
        <dbReference type="ARBA" id="ARBA00023136"/>
    </source>
</evidence>
<dbReference type="Gene3D" id="2.40.30.170">
    <property type="match status" value="1"/>
</dbReference>
<name>A0A0F4QTX1_9GAMM</name>
<dbReference type="InterPro" id="IPR011053">
    <property type="entry name" value="Single_hybrid_motif"/>
</dbReference>
<evidence type="ECO:0000256" key="3">
    <source>
        <dbReference type="ARBA" id="ARBA00022448"/>
    </source>
</evidence>